<keyword evidence="2" id="KW-1185">Reference proteome</keyword>
<name>A0A1C3NYE6_9ACTN</name>
<dbReference type="Proteomes" id="UP000199013">
    <property type="component" value="Unassembled WGS sequence"/>
</dbReference>
<organism evidence="1 2">
    <name type="scientific">Candidatus Protofrankia californiensis</name>
    <dbReference type="NCBI Taxonomy" id="1839754"/>
    <lineage>
        <taxon>Bacteria</taxon>
        <taxon>Bacillati</taxon>
        <taxon>Actinomycetota</taxon>
        <taxon>Actinomycetes</taxon>
        <taxon>Frankiales</taxon>
        <taxon>Frankiaceae</taxon>
        <taxon>Protofrankia</taxon>
    </lineage>
</organism>
<protein>
    <submittedName>
        <fullName evidence="1">Uncharacterized protein</fullName>
    </submittedName>
</protein>
<gene>
    <name evidence="1" type="ORF">FDG2_2807</name>
</gene>
<sequence>MSLISPGGPRPPATPPAVAERLRGWIRDALGLDGEVTVLVTQLACTEPGCPPVETVLAALPQAGRRSVTLPGPAADLTEVEVRRAFHLSGDLHAH</sequence>
<evidence type="ECO:0000313" key="2">
    <source>
        <dbReference type="Proteomes" id="UP000199013"/>
    </source>
</evidence>
<evidence type="ECO:0000313" key="1">
    <source>
        <dbReference type="EMBL" id="SBW22555.1"/>
    </source>
</evidence>
<proteinExistence type="predicted"/>
<accession>A0A1C3NYE6</accession>
<reference evidence="2" key="1">
    <citation type="submission" date="2016-02" db="EMBL/GenBank/DDBJ databases">
        <authorList>
            <person name="Wibberg D."/>
        </authorList>
    </citation>
    <scope>NUCLEOTIDE SEQUENCE [LARGE SCALE GENOMIC DNA]</scope>
</reference>
<dbReference type="EMBL" id="FLUV01001192">
    <property type="protein sequence ID" value="SBW22555.1"/>
    <property type="molecule type" value="Genomic_DNA"/>
</dbReference>
<dbReference type="AlphaFoldDB" id="A0A1C3NYE6"/>